<dbReference type="AlphaFoldDB" id="A0A2R4G3G8"/>
<sequence>MAETIEDGLNWAARQLNTAWRHTSLLNPRDEANVYGGISAAKASIMGGWATIRVLEEERVQTGLLKQQIQFMQQQNQLLQQNIQPAPQPVQQQTPQA</sequence>
<protein>
    <submittedName>
        <fullName evidence="1">Uncharacterized protein</fullName>
    </submittedName>
</protein>
<organism evidence="1 2">
    <name type="scientific">Bifidobacterium adolescentis</name>
    <dbReference type="NCBI Taxonomy" id="1680"/>
    <lineage>
        <taxon>Bacteria</taxon>
        <taxon>Bacillati</taxon>
        <taxon>Actinomycetota</taxon>
        <taxon>Actinomycetes</taxon>
        <taxon>Bifidobacteriales</taxon>
        <taxon>Bifidobacteriaceae</taxon>
        <taxon>Bifidobacterium</taxon>
    </lineage>
</organism>
<proteinExistence type="predicted"/>
<evidence type="ECO:0000313" key="1">
    <source>
        <dbReference type="EMBL" id="AVT45371.1"/>
    </source>
</evidence>
<dbReference type="Proteomes" id="UP000241454">
    <property type="component" value="Chromosome"/>
</dbReference>
<gene>
    <name evidence="1" type="ORF">C8077_05210</name>
</gene>
<name>A0A2R4G3G8_BIFAD</name>
<accession>A0A2R4G3G8</accession>
<reference evidence="1 2" key="1">
    <citation type="submission" date="2018-03" db="EMBL/GenBank/DDBJ databases">
        <authorList>
            <person name="Keele B.F."/>
        </authorList>
    </citation>
    <scope>NUCLEOTIDE SEQUENCE [LARGE SCALE GENOMIC DNA]</scope>
    <source>
        <strain evidence="1 2">1-11</strain>
    </source>
</reference>
<dbReference type="EMBL" id="CP028341">
    <property type="protein sequence ID" value="AVT45371.1"/>
    <property type="molecule type" value="Genomic_DNA"/>
</dbReference>
<dbReference type="RefSeq" id="WP_107646263.1">
    <property type="nucleotide sequence ID" value="NZ_CP028341.1"/>
</dbReference>
<evidence type="ECO:0000313" key="2">
    <source>
        <dbReference type="Proteomes" id="UP000241454"/>
    </source>
</evidence>